<keyword evidence="3" id="KW-1185">Reference proteome</keyword>
<dbReference type="SUPFAM" id="SSF53474">
    <property type="entry name" value="alpha/beta-Hydrolases"/>
    <property type="match status" value="1"/>
</dbReference>
<dbReference type="Gene3D" id="3.40.50.1820">
    <property type="entry name" value="alpha/beta hydrolase"/>
    <property type="match status" value="1"/>
</dbReference>
<name>A0A328UGA0_9FIRM</name>
<evidence type="ECO:0000313" key="2">
    <source>
        <dbReference type="EMBL" id="RAQ30379.1"/>
    </source>
</evidence>
<evidence type="ECO:0008006" key="4">
    <source>
        <dbReference type="Google" id="ProtNLM"/>
    </source>
</evidence>
<dbReference type="InterPro" id="IPR029058">
    <property type="entry name" value="AB_hydrolase_fold"/>
</dbReference>
<protein>
    <recommendedName>
        <fullName evidence="4">DUF2974 domain-containing protein</fullName>
    </recommendedName>
</protein>
<dbReference type="AlphaFoldDB" id="A0A328UGA0"/>
<dbReference type="EMBL" id="QLYR01000001">
    <property type="protein sequence ID" value="RAQ30379.1"/>
    <property type="molecule type" value="Genomic_DNA"/>
</dbReference>
<feature type="coiled-coil region" evidence="1">
    <location>
        <begin position="466"/>
        <end position="493"/>
    </location>
</feature>
<evidence type="ECO:0000313" key="3">
    <source>
        <dbReference type="Proteomes" id="UP000249377"/>
    </source>
</evidence>
<evidence type="ECO:0000256" key="1">
    <source>
        <dbReference type="SAM" id="Coils"/>
    </source>
</evidence>
<dbReference type="InterPro" id="IPR024499">
    <property type="entry name" value="Mbeg1-like"/>
</dbReference>
<gene>
    <name evidence="2" type="ORF">DPQ25_02420</name>
</gene>
<keyword evidence="1" id="KW-0175">Coiled coil</keyword>
<accession>A0A328UGA0</accession>
<dbReference type="Pfam" id="PF11187">
    <property type="entry name" value="Mbeg1-like"/>
    <property type="match status" value="1"/>
</dbReference>
<dbReference type="Proteomes" id="UP000249377">
    <property type="component" value="Unassembled WGS sequence"/>
</dbReference>
<dbReference type="RefSeq" id="WP_112331576.1">
    <property type="nucleotide sequence ID" value="NZ_JADPHD010000001.1"/>
</dbReference>
<reference evidence="2 3" key="1">
    <citation type="submission" date="2018-06" db="EMBL/GenBank/DDBJ databases">
        <title>Noncontiguous genome sequence of Ruminococcaceae bacterium ASD2818.</title>
        <authorList>
            <person name="Chaplin A.V."/>
            <person name="Sokolova S.R."/>
            <person name="Kochetkova T.O."/>
            <person name="Goltsov A.Y."/>
            <person name="Trofimov D.Y."/>
            <person name="Efimov B.A."/>
        </authorList>
    </citation>
    <scope>NUCLEOTIDE SEQUENCE [LARGE SCALE GENOMIC DNA]</scope>
    <source>
        <strain evidence="2 3">ASD2818</strain>
    </source>
</reference>
<proteinExistence type="predicted"/>
<comment type="caution">
    <text evidence="2">The sequence shown here is derived from an EMBL/GenBank/DDBJ whole genome shotgun (WGS) entry which is preliminary data.</text>
</comment>
<organism evidence="2 3">
    <name type="scientific">Hydrogeniiclostridium mannosilyticum</name>
    <dbReference type="NCBI Taxonomy" id="2764322"/>
    <lineage>
        <taxon>Bacteria</taxon>
        <taxon>Bacillati</taxon>
        <taxon>Bacillota</taxon>
        <taxon>Clostridia</taxon>
        <taxon>Eubacteriales</taxon>
        <taxon>Acutalibacteraceae</taxon>
        <taxon>Hydrogeniiclostridium</taxon>
    </lineage>
</organism>
<sequence>MDATLRSKAEICALLNEFLYLGFKDAGENDTLADIIAAIESNPKKYESFIKKDEFTILKANLDRIGDYQIGNQSWNLSQFNSGTGACTFTDPDSGKIYVVYRGTGDGEWLDNGLGMTQASTRQQEEAARYFDYVVEHNGLNGSDDITVTGHSKGGNKSQYVTVNSEYKDYIDQCISLDGQGFSPEAIAAFKEKYGEEAYQAYLEKMYSICGENDYVNPLGVKIILDGHTYYIKTPATDDNFVAGHDLKYYFALYDENGNPVFKDGQQQFGSSMNPEAERGLLALNAEELSKALMRLPPDKRQDAAMVIMQLMEATEGEKIGLYGEQCTIENIIGFLKDGVPVILFTLLTTPEGLELLAHYGGELLQKAYEELGPVKFAGVVAAVVLLAPLAVKLIKGAYVVLAFLDGVIDFIDKMGDFLADIGTFIKTICSEAKVLYESWLIGRKIDNPAKSYVPGDEIAVNTGRIRQIIATLNHVQNKITRLDNELNTLRRNQEWYEVFKKLRIGAIDFLYVGYDDDLNRCITYLNNLAASFESIERSLNNAACGY</sequence>